<comment type="subcellular location">
    <subcellularLocation>
        <location evidence="2">Secreted</location>
    </subcellularLocation>
</comment>
<dbReference type="FunFam" id="3.20.20.80:FF:000040">
    <property type="entry name" value="Beta-galactosidase A"/>
    <property type="match status" value="1"/>
</dbReference>
<evidence type="ECO:0000259" key="16">
    <source>
        <dbReference type="SMART" id="SM01029"/>
    </source>
</evidence>
<dbReference type="InterPro" id="IPR008979">
    <property type="entry name" value="Galactose-bd-like_sf"/>
</dbReference>
<evidence type="ECO:0000256" key="11">
    <source>
        <dbReference type="ARBA" id="ARBA00023295"/>
    </source>
</evidence>
<evidence type="ECO:0000256" key="1">
    <source>
        <dbReference type="ARBA" id="ARBA00001412"/>
    </source>
</evidence>
<evidence type="ECO:0000256" key="3">
    <source>
        <dbReference type="ARBA" id="ARBA00009809"/>
    </source>
</evidence>
<dbReference type="Gene3D" id="3.20.20.80">
    <property type="entry name" value="Glycosidases"/>
    <property type="match status" value="1"/>
</dbReference>
<dbReference type="InterPro" id="IPR019801">
    <property type="entry name" value="Glyco_hydro_35_CS"/>
</dbReference>
<protein>
    <recommendedName>
        <fullName evidence="4 13">Beta-galactosidase</fullName>
        <ecNumber evidence="4 13">3.2.1.23</ecNumber>
    </recommendedName>
</protein>
<evidence type="ECO:0000256" key="10">
    <source>
        <dbReference type="ARBA" id="ARBA00023277"/>
    </source>
</evidence>
<keyword evidence="11 13" id="KW-0326">Glycosidase</keyword>
<dbReference type="FunFam" id="2.102.20.10:FF:000001">
    <property type="entry name" value="Beta-galactosidase A"/>
    <property type="match status" value="1"/>
</dbReference>
<dbReference type="Gene3D" id="2.102.20.10">
    <property type="entry name" value="Beta-galactosidase, domain 2"/>
    <property type="match status" value="1"/>
</dbReference>
<dbReference type="InterPro" id="IPR017853">
    <property type="entry name" value="GH"/>
</dbReference>
<dbReference type="SUPFAM" id="SSF117100">
    <property type="entry name" value="Beta-galactosidase LacA, domain 3"/>
    <property type="match status" value="1"/>
</dbReference>
<comment type="caution">
    <text evidence="17">The sequence shown here is derived from an EMBL/GenBank/DDBJ whole genome shotgun (WGS) entry which is preliminary data.</text>
</comment>
<evidence type="ECO:0000313" key="18">
    <source>
        <dbReference type="Proteomes" id="UP001150904"/>
    </source>
</evidence>
<feature type="domain" description="Beta-galactosidase" evidence="16">
    <location>
        <begin position="396"/>
        <end position="576"/>
    </location>
</feature>
<dbReference type="GO" id="GO:0005576">
    <property type="term" value="C:extracellular region"/>
    <property type="evidence" value="ECO:0007669"/>
    <property type="project" value="UniProtKB-SubCell"/>
</dbReference>
<reference evidence="17" key="2">
    <citation type="journal article" date="2023" name="IMA Fungus">
        <title>Comparative genomic study of the Penicillium genus elucidates a diverse pangenome and 15 lateral gene transfer events.</title>
        <authorList>
            <person name="Petersen C."/>
            <person name="Sorensen T."/>
            <person name="Nielsen M.R."/>
            <person name="Sondergaard T.E."/>
            <person name="Sorensen J.L."/>
            <person name="Fitzpatrick D.A."/>
            <person name="Frisvad J.C."/>
            <person name="Nielsen K.L."/>
        </authorList>
    </citation>
    <scope>NUCLEOTIDE SEQUENCE</scope>
    <source>
        <strain evidence="17">IBT 15544</strain>
    </source>
</reference>
<name>A0A9W9T0I8_9EURO</name>
<dbReference type="InterPro" id="IPR037110">
    <property type="entry name" value="Betagal_dom2_sf"/>
</dbReference>
<dbReference type="GO" id="GO:0004565">
    <property type="term" value="F:beta-galactosidase activity"/>
    <property type="evidence" value="ECO:0007669"/>
    <property type="project" value="UniProtKB-EC"/>
</dbReference>
<dbReference type="InterPro" id="IPR031330">
    <property type="entry name" value="Gly_Hdrlase_35_cat"/>
</dbReference>
<dbReference type="GeneID" id="83179953"/>
<evidence type="ECO:0000256" key="7">
    <source>
        <dbReference type="ARBA" id="ARBA00022801"/>
    </source>
</evidence>
<dbReference type="FunFam" id="2.60.120.260:FF:000065">
    <property type="entry name" value="Beta-galactosidase A"/>
    <property type="match status" value="1"/>
</dbReference>
<evidence type="ECO:0000256" key="12">
    <source>
        <dbReference type="ARBA" id="ARBA00023326"/>
    </source>
</evidence>
<dbReference type="Gene3D" id="2.60.390.10">
    <property type="entry name" value="Beta-galactosidase, domain 3"/>
    <property type="match status" value="1"/>
</dbReference>
<dbReference type="Gene3D" id="2.60.120.260">
    <property type="entry name" value="Galactose-binding domain-like"/>
    <property type="match status" value="2"/>
</dbReference>
<dbReference type="GO" id="GO:0000272">
    <property type="term" value="P:polysaccharide catabolic process"/>
    <property type="evidence" value="ECO:0007669"/>
    <property type="project" value="UniProtKB-KW"/>
</dbReference>
<sequence length="1012" mass="110649">MKFLSTWAVAYLAAQAAGAALSHKLGGLTIREHPDAMKRAQSQKYVTWDEHSLFINGERLMLFSGEFHPFRLPVSTLYIDIFQKVKALGFNCVSFYVDWALVEGKPGEYRADGIFDLDPFFDAAKEAGIYLLARPGPYINAEASGGGFPGWLQRIKGTLRTTAPDYLKATDNYMSHVTATIAKAQITNGGPVILFQPENEYSGACCGDTDFPDPSYMQYVEDQARNGGIVVPLINNDAAPDGHNAPGSGEGAVDIYGHDSYPLGFDCANPSTWPSGDLPTNFRQLHLEQSPTTPYSLVEFQGGSFDPWGGSSFAACAELLNSEFERVFYKNDFSFGVAFMNLYMIFGGTNWGNLGHPGGYTSYDYGSVITESRNVTREKYSELKLLGNFAKVSPSYLVATPGNSTTSTYTNTADLTVTPLLGNNSSASSFFVVRHTDYSSQNSVDYKLQVPTSAGRLTIPQLGGSLTLSGRDSKIHVVDYDVAGTNILYSTAEVFTWKKVGNEKYLVVYGGPDEHHELAVSTKADVSVVEGSSSSITSKKKDSAVVIGWDVSSTRRIIQVGDLKILLLDRNSAYNYWVPQVPAKGTTPGFASDENTASSVIVKAGYLVRTAYLQGSDLHLTADFNATTSVEVIGAPSNAKNLVINGNKAEVTVDKNGIWSTSVEYTAPKIQLPSLKDLKWKSLDTLPEIQNSYDDSRWTVANHPYTNNSVKNPLNTPTSLYSSDYGFNTGTLIYRGHFVANGKEKTFFVRTQGGTAFGSSVWINETYVGSWAGIDADSNYNATYTLPNLKPGKSYVITVVIDNMGLDENWTVGSDEMKDPRGILDYELSGQSASAITWKLTGNLGGEDYRDKVRGSLNEGGLYAERQGFHQPQPPSQKWDSSSPLDGLSRAGIRFYSASFDLDLPKGWDVPLYFNFGNTTSPPSAYRAQLFVNGYQYGKYVNNIGPETSYPVPEGILNYRGTNWIALSLWAQEDNGAKLDSLELVNTTPVLTALGDIESVEQPKYQPRRGAY</sequence>
<proteinExistence type="inferred from homology"/>
<evidence type="ECO:0000313" key="17">
    <source>
        <dbReference type="EMBL" id="KAJ5204711.1"/>
    </source>
</evidence>
<comment type="catalytic activity">
    <reaction evidence="1 13">
        <text>Hydrolysis of terminal non-reducing beta-D-galactose residues in beta-D-galactosides.</text>
        <dbReference type="EC" id="3.2.1.23"/>
    </reaction>
</comment>
<dbReference type="Pfam" id="PF13364">
    <property type="entry name" value="BetaGal_ABD2"/>
    <property type="match status" value="2"/>
</dbReference>
<evidence type="ECO:0000256" key="9">
    <source>
        <dbReference type="ARBA" id="ARBA00023180"/>
    </source>
</evidence>
<keyword evidence="7 13" id="KW-0378">Hydrolase</keyword>
<keyword evidence="6 15" id="KW-0732">Signal</keyword>
<comment type="similarity">
    <text evidence="3 14">Belongs to the glycosyl hydrolase 35 family.</text>
</comment>
<dbReference type="EMBL" id="JAPQKR010000012">
    <property type="protein sequence ID" value="KAJ5204711.1"/>
    <property type="molecule type" value="Genomic_DNA"/>
</dbReference>
<keyword evidence="9" id="KW-0325">Glycoprotein</keyword>
<dbReference type="InterPro" id="IPR036833">
    <property type="entry name" value="BetaGal_dom3_sf"/>
</dbReference>
<evidence type="ECO:0000256" key="14">
    <source>
        <dbReference type="RuleBase" id="RU003679"/>
    </source>
</evidence>
<dbReference type="Pfam" id="PF13363">
    <property type="entry name" value="BetaGal_dom3"/>
    <property type="match status" value="1"/>
</dbReference>
<keyword evidence="12" id="KW-0624">Polysaccharide degradation</keyword>
<dbReference type="PROSITE" id="PS01182">
    <property type="entry name" value="GLYCOSYL_HYDROL_F35"/>
    <property type="match status" value="1"/>
</dbReference>
<gene>
    <name evidence="17" type="ORF">N7498_005590</name>
</gene>
<dbReference type="SUPFAM" id="SSF49785">
    <property type="entry name" value="Galactose-binding domain-like"/>
    <property type="match status" value="2"/>
</dbReference>
<dbReference type="OrthoDB" id="1657402at2759"/>
<keyword evidence="10" id="KW-0119">Carbohydrate metabolism</keyword>
<dbReference type="AlphaFoldDB" id="A0A9W9T0I8"/>
<dbReference type="SUPFAM" id="SSF51011">
    <property type="entry name" value="Glycosyl hydrolase domain"/>
    <property type="match status" value="1"/>
</dbReference>
<evidence type="ECO:0000256" key="2">
    <source>
        <dbReference type="ARBA" id="ARBA00004613"/>
    </source>
</evidence>
<dbReference type="Pfam" id="PF01301">
    <property type="entry name" value="Glyco_hydro_35"/>
    <property type="match status" value="1"/>
</dbReference>
<dbReference type="InterPro" id="IPR018954">
    <property type="entry name" value="Betagal_dom2"/>
</dbReference>
<keyword evidence="8" id="KW-1015">Disulfide bond</keyword>
<dbReference type="FunFam" id="2.60.120.260:FF:000088">
    <property type="entry name" value="Beta-galactosidase A"/>
    <property type="match status" value="1"/>
</dbReference>
<accession>A0A9W9T0I8</accession>
<organism evidence="17 18">
    <name type="scientific">Penicillium cinerascens</name>
    <dbReference type="NCBI Taxonomy" id="70096"/>
    <lineage>
        <taxon>Eukaryota</taxon>
        <taxon>Fungi</taxon>
        <taxon>Dikarya</taxon>
        <taxon>Ascomycota</taxon>
        <taxon>Pezizomycotina</taxon>
        <taxon>Eurotiomycetes</taxon>
        <taxon>Eurotiomycetidae</taxon>
        <taxon>Eurotiales</taxon>
        <taxon>Aspergillaceae</taxon>
        <taxon>Penicillium</taxon>
    </lineage>
</organism>
<evidence type="ECO:0000256" key="6">
    <source>
        <dbReference type="ARBA" id="ARBA00022729"/>
    </source>
</evidence>
<keyword evidence="18" id="KW-1185">Reference proteome</keyword>
<evidence type="ECO:0000256" key="5">
    <source>
        <dbReference type="ARBA" id="ARBA00022525"/>
    </source>
</evidence>
<dbReference type="SUPFAM" id="SSF51445">
    <property type="entry name" value="(Trans)glycosidases"/>
    <property type="match status" value="1"/>
</dbReference>
<dbReference type="RefSeq" id="XP_058309190.1">
    <property type="nucleotide sequence ID" value="XM_058452652.1"/>
</dbReference>
<dbReference type="EC" id="3.2.1.23" evidence="4 13"/>
<evidence type="ECO:0000256" key="15">
    <source>
        <dbReference type="SAM" id="SignalP"/>
    </source>
</evidence>
<dbReference type="PANTHER" id="PTHR23421">
    <property type="entry name" value="BETA-GALACTOSIDASE RELATED"/>
    <property type="match status" value="1"/>
</dbReference>
<dbReference type="PRINTS" id="PR00742">
    <property type="entry name" value="GLHYDRLASE35"/>
</dbReference>
<dbReference type="Pfam" id="PF10435">
    <property type="entry name" value="BetaGal_dom2"/>
    <property type="match status" value="1"/>
</dbReference>
<evidence type="ECO:0000256" key="13">
    <source>
        <dbReference type="RuleBase" id="RU000675"/>
    </source>
</evidence>
<dbReference type="Proteomes" id="UP001150904">
    <property type="component" value="Unassembled WGS sequence"/>
</dbReference>
<keyword evidence="5" id="KW-0964">Secreted</keyword>
<dbReference type="SMART" id="SM01029">
    <property type="entry name" value="BetaGal_dom2"/>
    <property type="match status" value="1"/>
</dbReference>
<feature type="chain" id="PRO_5040810964" description="Beta-galactosidase" evidence="15">
    <location>
        <begin position="20"/>
        <end position="1012"/>
    </location>
</feature>
<dbReference type="InterPro" id="IPR025300">
    <property type="entry name" value="BetaGal_jelly_roll_dom"/>
</dbReference>
<dbReference type="InterPro" id="IPR025972">
    <property type="entry name" value="BetaGal_dom3"/>
</dbReference>
<evidence type="ECO:0000256" key="4">
    <source>
        <dbReference type="ARBA" id="ARBA00012756"/>
    </source>
</evidence>
<dbReference type="FunFam" id="2.60.390.10:FF:000001">
    <property type="entry name" value="Beta-galactosidase A"/>
    <property type="match status" value="1"/>
</dbReference>
<dbReference type="InterPro" id="IPR001944">
    <property type="entry name" value="Glycoside_Hdrlase_35"/>
</dbReference>
<feature type="signal peptide" evidence="15">
    <location>
        <begin position="1"/>
        <end position="19"/>
    </location>
</feature>
<evidence type="ECO:0000256" key="8">
    <source>
        <dbReference type="ARBA" id="ARBA00023157"/>
    </source>
</evidence>
<reference evidence="17" key="1">
    <citation type="submission" date="2022-12" db="EMBL/GenBank/DDBJ databases">
        <authorList>
            <person name="Petersen C."/>
        </authorList>
    </citation>
    <scope>NUCLEOTIDE SEQUENCE</scope>
    <source>
        <strain evidence="17">IBT 15544</strain>
    </source>
</reference>